<gene>
    <name evidence="3" type="ORF">SAMN05216464_108136</name>
</gene>
<feature type="transmembrane region" description="Helical" evidence="1">
    <location>
        <begin position="7"/>
        <end position="26"/>
    </location>
</feature>
<dbReference type="InterPro" id="IPR036929">
    <property type="entry name" value="DsbDN_sf"/>
</dbReference>
<evidence type="ECO:0000256" key="1">
    <source>
        <dbReference type="SAM" id="Phobius"/>
    </source>
</evidence>
<dbReference type="OrthoDB" id="767251at2"/>
<dbReference type="Proteomes" id="UP000199072">
    <property type="component" value="Unassembled WGS sequence"/>
</dbReference>
<organism evidence="3 4">
    <name type="scientific">Mucilaginibacter pineti</name>
    <dbReference type="NCBI Taxonomy" id="1391627"/>
    <lineage>
        <taxon>Bacteria</taxon>
        <taxon>Pseudomonadati</taxon>
        <taxon>Bacteroidota</taxon>
        <taxon>Sphingobacteriia</taxon>
        <taxon>Sphingobacteriales</taxon>
        <taxon>Sphingobacteriaceae</taxon>
        <taxon>Mucilaginibacter</taxon>
    </lineage>
</organism>
<keyword evidence="1" id="KW-0472">Membrane</keyword>
<dbReference type="Pfam" id="PF11412">
    <property type="entry name" value="DsbD_N"/>
    <property type="match status" value="1"/>
</dbReference>
<keyword evidence="4" id="KW-1185">Reference proteome</keyword>
<dbReference type="EMBL" id="FNAI01000008">
    <property type="protein sequence ID" value="SDE66356.1"/>
    <property type="molecule type" value="Genomic_DNA"/>
</dbReference>
<proteinExistence type="predicted"/>
<keyword evidence="1" id="KW-1133">Transmembrane helix</keyword>
<keyword evidence="1" id="KW-0812">Transmembrane</keyword>
<evidence type="ECO:0000313" key="4">
    <source>
        <dbReference type="Proteomes" id="UP000199072"/>
    </source>
</evidence>
<name>A0A1G7ESA0_9SPHI</name>
<protein>
    <submittedName>
        <fullName evidence="3">Disulphide bond corrector protein DsbC</fullName>
    </submittedName>
</protein>
<accession>A0A1G7ESA0</accession>
<evidence type="ECO:0000313" key="3">
    <source>
        <dbReference type="EMBL" id="SDE66356.1"/>
    </source>
</evidence>
<sequence length="157" mass="18049">MRRFKNFIYYCVLTIVMLGAMNNLTFSQILHPVKWSYAAKRINVKEYVIMLKADIEDGWHIYSVNQKDGGPKKTSFKFTATSGYSLVGKVSEPPPMTKFDNTFEVDVSYFNKSVIFQQKIVTKNVKEFAVAGKLEFMVCNDHQCLPPETVEFNIPVK</sequence>
<feature type="domain" description="Thiol:disulfide interchange protein DsbD N-terminal" evidence="2">
    <location>
        <begin position="45"/>
        <end position="152"/>
    </location>
</feature>
<dbReference type="InterPro" id="IPR028250">
    <property type="entry name" value="DsbDN"/>
</dbReference>
<evidence type="ECO:0000259" key="2">
    <source>
        <dbReference type="Pfam" id="PF11412"/>
    </source>
</evidence>
<dbReference type="STRING" id="1391627.SAMN05216464_108136"/>
<dbReference type="AlphaFoldDB" id="A0A1G7ESA0"/>
<dbReference type="Gene3D" id="2.60.40.1250">
    <property type="entry name" value="Thiol:disulfide interchange protein DsbD, N-terminal domain"/>
    <property type="match status" value="1"/>
</dbReference>
<reference evidence="3 4" key="1">
    <citation type="submission" date="2016-10" db="EMBL/GenBank/DDBJ databases">
        <authorList>
            <person name="de Groot N.N."/>
        </authorList>
    </citation>
    <scope>NUCLEOTIDE SEQUENCE [LARGE SCALE GENOMIC DNA]</scope>
    <source>
        <strain evidence="3 4">47C3B</strain>
    </source>
</reference>